<evidence type="ECO:0000313" key="6">
    <source>
        <dbReference type="EMBL" id="MFC7409145.1"/>
    </source>
</evidence>
<evidence type="ECO:0000256" key="4">
    <source>
        <dbReference type="RuleBase" id="RU004504"/>
    </source>
</evidence>
<name>A0ABW2QI97_9BURK</name>
<dbReference type="GO" id="GO:0008483">
    <property type="term" value="F:transaminase activity"/>
    <property type="evidence" value="ECO:0007669"/>
    <property type="project" value="UniProtKB-KW"/>
</dbReference>
<evidence type="ECO:0000256" key="3">
    <source>
        <dbReference type="RuleBase" id="RU004075"/>
    </source>
</evidence>
<dbReference type="EMBL" id="JBHTCA010000005">
    <property type="protein sequence ID" value="MFC7409145.1"/>
    <property type="molecule type" value="Genomic_DNA"/>
</dbReference>
<dbReference type="Gene3D" id="3.40.640.10">
    <property type="entry name" value="Type I PLP-dependent aspartate aminotransferase-like (Major domain)"/>
    <property type="match status" value="1"/>
</dbReference>
<keyword evidence="6" id="KW-0032">Aminotransferase</keyword>
<dbReference type="Pfam" id="PF00266">
    <property type="entry name" value="Aminotran_5"/>
    <property type="match status" value="1"/>
</dbReference>
<evidence type="ECO:0000256" key="1">
    <source>
        <dbReference type="ARBA" id="ARBA00001933"/>
    </source>
</evidence>
<dbReference type="PANTHER" id="PTHR43586:SF15">
    <property type="entry name" value="BLR3095 PROTEIN"/>
    <property type="match status" value="1"/>
</dbReference>
<comment type="similarity">
    <text evidence="3">Belongs to the class-V pyridoxal-phosphate-dependent aminotransferase family.</text>
</comment>
<evidence type="ECO:0000259" key="5">
    <source>
        <dbReference type="Pfam" id="PF00266"/>
    </source>
</evidence>
<reference evidence="7" key="1">
    <citation type="journal article" date="2019" name="Int. J. Syst. Evol. Microbiol.">
        <title>The Global Catalogue of Microorganisms (GCM) 10K type strain sequencing project: providing services to taxonomists for standard genome sequencing and annotation.</title>
        <authorList>
            <consortium name="The Broad Institute Genomics Platform"/>
            <consortium name="The Broad Institute Genome Sequencing Center for Infectious Disease"/>
            <person name="Wu L."/>
            <person name="Ma J."/>
        </authorList>
    </citation>
    <scope>NUCLEOTIDE SEQUENCE [LARGE SCALE GENOMIC DNA]</scope>
    <source>
        <strain evidence="7">CGMCC 1.12371</strain>
    </source>
</reference>
<dbReference type="InterPro" id="IPR015422">
    <property type="entry name" value="PyrdxlP-dep_Trfase_small"/>
</dbReference>
<dbReference type="PROSITE" id="PS00595">
    <property type="entry name" value="AA_TRANSFER_CLASS_5"/>
    <property type="match status" value="1"/>
</dbReference>
<protein>
    <submittedName>
        <fullName evidence="6">Aminotransferase class V-fold PLP-dependent enzyme</fullName>
    </submittedName>
</protein>
<keyword evidence="2" id="KW-0663">Pyridoxal phosphate</keyword>
<dbReference type="SUPFAM" id="SSF53383">
    <property type="entry name" value="PLP-dependent transferases"/>
    <property type="match status" value="1"/>
</dbReference>
<dbReference type="InterPro" id="IPR000192">
    <property type="entry name" value="Aminotrans_V_dom"/>
</dbReference>
<evidence type="ECO:0000256" key="2">
    <source>
        <dbReference type="ARBA" id="ARBA00022898"/>
    </source>
</evidence>
<gene>
    <name evidence="6" type="ORF">ACFQPB_09760</name>
</gene>
<organism evidence="6 7">
    <name type="scientific">Hydrogenophaga atypica</name>
    <dbReference type="NCBI Taxonomy" id="249409"/>
    <lineage>
        <taxon>Bacteria</taxon>
        <taxon>Pseudomonadati</taxon>
        <taxon>Pseudomonadota</taxon>
        <taxon>Betaproteobacteria</taxon>
        <taxon>Burkholderiales</taxon>
        <taxon>Comamonadaceae</taxon>
        <taxon>Hydrogenophaga</taxon>
    </lineage>
</organism>
<comment type="caution">
    <text evidence="6">The sequence shown here is derived from an EMBL/GenBank/DDBJ whole genome shotgun (WGS) entry which is preliminary data.</text>
</comment>
<dbReference type="Gene3D" id="3.90.1150.10">
    <property type="entry name" value="Aspartate Aminotransferase, domain 1"/>
    <property type="match status" value="1"/>
</dbReference>
<dbReference type="InterPro" id="IPR015421">
    <property type="entry name" value="PyrdxlP-dep_Trfase_major"/>
</dbReference>
<evidence type="ECO:0000313" key="7">
    <source>
        <dbReference type="Proteomes" id="UP001596501"/>
    </source>
</evidence>
<keyword evidence="7" id="KW-1185">Reference proteome</keyword>
<sequence>MTDFPFAQERELFPILRHKVQLSSCSQSALSLPVAQAMAAYQDGWLRQGMDWSGWMAGVAQAKSEFARLIGADADEIAVMSSVSDIASSVVGALDFSTERARIVATALDFPSTGHVWLAQQRRGAQVHFVEEGAEGGIEEAALLAAIDERTRLVALSQVSYYGGHLIDVARVAERAREVGALLWVDAYQSAGTLPIDVRRDGIDMLASGAQKYLLGCPGIAFVYIRRGLAQTLQPLNTGWFGRVNPFAFDIRGLDWADGARRLDTGTPPMLNGCVAAAGLALLNRLDMVAVRDHLRALSEVALETVREQGLATASPLDPAHKGSNTAVCVADAAALEQRMAEAGYIVSARGGVIRVAPHFYNTADEVRDAIRTLASLARA</sequence>
<accession>A0ABW2QI97</accession>
<proteinExistence type="inferred from homology"/>
<dbReference type="RefSeq" id="WP_382222434.1">
    <property type="nucleotide sequence ID" value="NZ_JBHTCA010000005.1"/>
</dbReference>
<dbReference type="Proteomes" id="UP001596501">
    <property type="component" value="Unassembled WGS sequence"/>
</dbReference>
<dbReference type="InterPro" id="IPR015424">
    <property type="entry name" value="PyrdxlP-dep_Trfase"/>
</dbReference>
<feature type="domain" description="Aminotransferase class V" evidence="5">
    <location>
        <begin position="56"/>
        <end position="330"/>
    </location>
</feature>
<comment type="cofactor">
    <cofactor evidence="1 4">
        <name>pyridoxal 5'-phosphate</name>
        <dbReference type="ChEBI" id="CHEBI:597326"/>
    </cofactor>
</comment>
<dbReference type="InterPro" id="IPR020578">
    <property type="entry name" value="Aminotrans_V_PyrdxlP_BS"/>
</dbReference>
<keyword evidence="6" id="KW-0808">Transferase</keyword>
<dbReference type="PANTHER" id="PTHR43586">
    <property type="entry name" value="CYSTEINE DESULFURASE"/>
    <property type="match status" value="1"/>
</dbReference>